<proteinExistence type="inferred from homology"/>
<keyword evidence="1" id="KW-0963">Cytoplasm</keyword>
<evidence type="ECO:0000259" key="2">
    <source>
        <dbReference type="Pfam" id="PF14500"/>
    </source>
</evidence>
<dbReference type="GO" id="GO:0097361">
    <property type="term" value="C:cytosolic [4Fe-4S] assembly targeting complex"/>
    <property type="evidence" value="ECO:0007669"/>
    <property type="project" value="UniProtKB-UniRule"/>
</dbReference>
<comment type="function">
    <text evidence="1">Key component of the cytosolic iron-sulfur protein assembly (CIA) complex, a multiprotein complex that mediates the incorporation of iron-sulfur cluster into apoproteins specifically involved in DNA metabolism and genomic integrity. In the CIA complex, MMS19 acts as an adapter between early-acting CIA components and a subset of cellular target iron-sulfur proteins.</text>
</comment>
<dbReference type="AlphaFoldDB" id="A0A183EQW8"/>
<protein>
    <recommendedName>
        <fullName evidence="1">MMS19 nucleotide excision repair protein</fullName>
    </recommendedName>
</protein>
<organism evidence="3">
    <name type="scientific">Gongylonema pulchrum</name>
    <dbReference type="NCBI Taxonomy" id="637853"/>
    <lineage>
        <taxon>Eukaryota</taxon>
        <taxon>Metazoa</taxon>
        <taxon>Ecdysozoa</taxon>
        <taxon>Nematoda</taxon>
        <taxon>Chromadorea</taxon>
        <taxon>Rhabditida</taxon>
        <taxon>Spirurina</taxon>
        <taxon>Spiruromorpha</taxon>
        <taxon>Spiruroidea</taxon>
        <taxon>Gongylonematidae</taxon>
        <taxon>Gongylonema</taxon>
    </lineage>
</organism>
<dbReference type="GO" id="GO:0005819">
    <property type="term" value="C:spindle"/>
    <property type="evidence" value="ECO:0007669"/>
    <property type="project" value="UniProtKB-SubCell"/>
</dbReference>
<evidence type="ECO:0000313" key="3">
    <source>
        <dbReference type="WBParaSite" id="GPUH_0002338901-mRNA-1"/>
    </source>
</evidence>
<keyword evidence="1" id="KW-0539">Nucleus</keyword>
<keyword evidence="1" id="KW-0227">DNA damage</keyword>
<comment type="similarity">
    <text evidence="1">Belongs to the MET18/MMS19 family.</text>
</comment>
<accession>A0A183EQW8</accession>
<keyword evidence="1" id="KW-0234">DNA repair</keyword>
<dbReference type="InterPro" id="IPR039920">
    <property type="entry name" value="MMS19"/>
</dbReference>
<dbReference type="Pfam" id="PF14500">
    <property type="entry name" value="MMS19_N"/>
    <property type="match status" value="1"/>
</dbReference>
<dbReference type="GO" id="GO:0016226">
    <property type="term" value="P:iron-sulfur cluster assembly"/>
    <property type="evidence" value="ECO:0007669"/>
    <property type="project" value="UniProtKB-UniRule"/>
</dbReference>
<dbReference type="PANTHER" id="PTHR12891">
    <property type="entry name" value="DNA REPAIR/TRANSCRIPTION PROTEIN MET18/MMS19"/>
    <property type="match status" value="1"/>
</dbReference>
<evidence type="ECO:0000256" key="1">
    <source>
        <dbReference type="RuleBase" id="RU367072"/>
    </source>
</evidence>
<sequence>LLLNSLPKDYVWHNLQVELFLNFSWRNFNAFGSPNFTMLVAIKNVMQNSAHLNRSYIALFVDKLFDEFPLQMCERKVRYISYQILDFLLDKYCSELSEKVDFVSYFTSSISGERDPRCLVLIFRLICIICDHFNSEL</sequence>
<dbReference type="WBParaSite" id="GPUH_0002338901-mRNA-1">
    <property type="protein sequence ID" value="GPUH_0002338901-mRNA-1"/>
    <property type="gene ID" value="GPUH_0002338901"/>
</dbReference>
<comment type="subunit">
    <text evidence="1">Component of the CIA complex.</text>
</comment>
<comment type="subcellular location">
    <subcellularLocation>
        <location evidence="1">Cytoplasm</location>
        <location evidence="1">Cytoskeleton</location>
        <location evidence="1">Spindle</location>
    </subcellularLocation>
    <subcellularLocation>
        <location evidence="1">Nucleus</location>
    </subcellularLocation>
</comment>
<dbReference type="PANTHER" id="PTHR12891:SF0">
    <property type="entry name" value="MMS19 NUCLEOTIDE EXCISION REPAIR PROTEIN HOMOLOG"/>
    <property type="match status" value="1"/>
</dbReference>
<reference evidence="3" key="1">
    <citation type="submission" date="2016-06" db="UniProtKB">
        <authorList>
            <consortium name="WormBaseParasite"/>
        </authorList>
    </citation>
    <scope>IDENTIFICATION</scope>
</reference>
<name>A0A183EQW8_9BILA</name>
<dbReference type="InterPro" id="IPR029240">
    <property type="entry name" value="MMS19_N"/>
</dbReference>
<dbReference type="GO" id="GO:0006281">
    <property type="term" value="P:DNA repair"/>
    <property type="evidence" value="ECO:0007669"/>
    <property type="project" value="UniProtKB-UniRule"/>
</dbReference>
<feature type="domain" description="MMS19 N-terminal" evidence="2">
    <location>
        <begin position="13"/>
        <end position="134"/>
    </location>
</feature>
<dbReference type="GO" id="GO:0051604">
    <property type="term" value="P:protein maturation"/>
    <property type="evidence" value="ECO:0007669"/>
    <property type="project" value="UniProtKB-UniRule"/>
</dbReference>
<dbReference type="GO" id="GO:0005634">
    <property type="term" value="C:nucleus"/>
    <property type="evidence" value="ECO:0007669"/>
    <property type="project" value="UniProtKB-SubCell"/>
</dbReference>
<keyword evidence="1" id="KW-0206">Cytoskeleton</keyword>